<feature type="region of interest" description="Disordered" evidence="1">
    <location>
        <begin position="1"/>
        <end position="36"/>
    </location>
</feature>
<dbReference type="OrthoDB" id="443974at2759"/>
<dbReference type="AlphaFoldDB" id="A0A812YLW1"/>
<evidence type="ECO:0000313" key="3">
    <source>
        <dbReference type="Proteomes" id="UP000649617"/>
    </source>
</evidence>
<comment type="caution">
    <text evidence="2">The sequence shown here is derived from an EMBL/GenBank/DDBJ whole genome shotgun (WGS) entry which is preliminary data.</text>
</comment>
<reference evidence="2" key="1">
    <citation type="submission" date="2021-02" db="EMBL/GenBank/DDBJ databases">
        <authorList>
            <person name="Dougan E. K."/>
            <person name="Rhodes N."/>
            <person name="Thang M."/>
            <person name="Chan C."/>
        </authorList>
    </citation>
    <scope>NUCLEOTIDE SEQUENCE</scope>
</reference>
<proteinExistence type="predicted"/>
<evidence type="ECO:0000313" key="2">
    <source>
        <dbReference type="EMBL" id="CAE7783182.1"/>
    </source>
</evidence>
<evidence type="ECO:0000256" key="1">
    <source>
        <dbReference type="SAM" id="MobiDB-lite"/>
    </source>
</evidence>
<accession>A0A812YLW1</accession>
<feature type="compositionally biased region" description="Polar residues" evidence="1">
    <location>
        <begin position="89"/>
        <end position="98"/>
    </location>
</feature>
<organism evidence="2 3">
    <name type="scientific">Symbiodinium pilosum</name>
    <name type="common">Dinoflagellate</name>
    <dbReference type="NCBI Taxonomy" id="2952"/>
    <lineage>
        <taxon>Eukaryota</taxon>
        <taxon>Sar</taxon>
        <taxon>Alveolata</taxon>
        <taxon>Dinophyceae</taxon>
        <taxon>Suessiales</taxon>
        <taxon>Symbiodiniaceae</taxon>
        <taxon>Symbiodinium</taxon>
    </lineage>
</organism>
<protein>
    <submittedName>
        <fullName evidence="2">Uncharacterized protein</fullName>
    </submittedName>
</protein>
<name>A0A812YLW1_SYMPI</name>
<feature type="region of interest" description="Disordered" evidence="1">
    <location>
        <begin position="89"/>
        <end position="109"/>
    </location>
</feature>
<dbReference type="EMBL" id="CAJNIZ010048137">
    <property type="protein sequence ID" value="CAE7783182.1"/>
    <property type="molecule type" value="Genomic_DNA"/>
</dbReference>
<feature type="non-terminal residue" evidence="2">
    <location>
        <position position="1"/>
    </location>
</feature>
<feature type="non-terminal residue" evidence="2">
    <location>
        <position position="238"/>
    </location>
</feature>
<dbReference type="Proteomes" id="UP000649617">
    <property type="component" value="Unassembled WGS sequence"/>
</dbReference>
<feature type="compositionally biased region" description="Pro residues" evidence="1">
    <location>
        <begin position="10"/>
        <end position="19"/>
    </location>
</feature>
<feature type="region of interest" description="Disordered" evidence="1">
    <location>
        <begin position="138"/>
        <end position="167"/>
    </location>
</feature>
<sequence>VLLEPITVPLLPPPPPMPMPRASGGSASATQAAMRCQRQTYSLQPPASRMHPQGRVSCSPPRVVMQAAASNFSSWQFGTMPLHATSYQPEQLAHQQPQRHLAYSPPPRQLPRQWQQVSASSRLPSPVAPQRWTYVSPRRSAPAPSMPNVAHPGPAHQGCRARGRHSSFEPRMPANQPGLCAPAPFAGQQSLPGSMLCPSPGSAWSGSILCPAPPPALSRVLGLSSGSAAYPPGPQVRT</sequence>
<gene>
    <name evidence="2" type="ORF">SPIL2461_LOCUS23312</name>
</gene>
<keyword evidence="3" id="KW-1185">Reference proteome</keyword>
<feature type="compositionally biased region" description="Low complexity" evidence="1">
    <location>
        <begin position="20"/>
        <end position="29"/>
    </location>
</feature>